<dbReference type="EMBL" id="FNIR01000001">
    <property type="protein sequence ID" value="SDN47473.1"/>
    <property type="molecule type" value="Genomic_DNA"/>
</dbReference>
<dbReference type="STRING" id="1052260.SAMN05660199_00077"/>
<dbReference type="RefSeq" id="WP_091237832.1">
    <property type="nucleotide sequence ID" value="NZ_FNIR01000001.1"/>
</dbReference>
<organism evidence="1 2">
    <name type="scientific">Klenkia soli</name>
    <dbReference type="NCBI Taxonomy" id="1052260"/>
    <lineage>
        <taxon>Bacteria</taxon>
        <taxon>Bacillati</taxon>
        <taxon>Actinomycetota</taxon>
        <taxon>Actinomycetes</taxon>
        <taxon>Geodermatophilales</taxon>
        <taxon>Geodermatophilaceae</taxon>
        <taxon>Klenkia</taxon>
    </lineage>
</organism>
<evidence type="ECO:0000313" key="1">
    <source>
        <dbReference type="EMBL" id="SDN47473.1"/>
    </source>
</evidence>
<accession>A0A1H0BPL0</accession>
<dbReference type="Proteomes" id="UP000199088">
    <property type="component" value="Unassembled WGS sequence"/>
</dbReference>
<protein>
    <submittedName>
        <fullName evidence="1">Uncharacterized protein</fullName>
    </submittedName>
</protein>
<dbReference type="AlphaFoldDB" id="A0A1H0BPL0"/>
<proteinExistence type="predicted"/>
<sequence>MNPWPFPASPDTLIFTTQPILDGAPVVDVHHDGDGDWQVLCGTTLDLEDARMVHFGHLVEMHPGLVALADLPPGWSATVCGDPGDAGWCRSVATDS</sequence>
<name>A0A1H0BPL0_9ACTN</name>
<keyword evidence="2" id="KW-1185">Reference proteome</keyword>
<evidence type="ECO:0000313" key="2">
    <source>
        <dbReference type="Proteomes" id="UP000199088"/>
    </source>
</evidence>
<dbReference type="OrthoDB" id="511192at2"/>
<gene>
    <name evidence="1" type="ORF">SAMN05660199_00077</name>
</gene>
<reference evidence="2" key="1">
    <citation type="submission" date="2016-10" db="EMBL/GenBank/DDBJ databases">
        <authorList>
            <person name="Varghese N."/>
            <person name="Submissions S."/>
        </authorList>
    </citation>
    <scope>NUCLEOTIDE SEQUENCE [LARGE SCALE GENOMIC DNA]</scope>
    <source>
        <strain evidence="2">DSM 45843</strain>
    </source>
</reference>